<dbReference type="Proteomes" id="UP000292927">
    <property type="component" value="Unassembled WGS sequence"/>
</dbReference>
<evidence type="ECO:0000313" key="3">
    <source>
        <dbReference type="Proteomes" id="UP000292927"/>
    </source>
</evidence>
<dbReference type="OrthoDB" id="9838354at2"/>
<dbReference type="AlphaFoldDB" id="A0A4Q7PKZ4"/>
<dbReference type="RefSeq" id="WP_130435150.1">
    <property type="nucleotide sequence ID" value="NZ_SGXF01000003.1"/>
</dbReference>
<evidence type="ECO:0008006" key="4">
    <source>
        <dbReference type="Google" id="ProtNLM"/>
    </source>
</evidence>
<proteinExistence type="predicted"/>
<evidence type="ECO:0000313" key="2">
    <source>
        <dbReference type="EMBL" id="RZT00541.1"/>
    </source>
</evidence>
<feature type="transmembrane region" description="Helical" evidence="1">
    <location>
        <begin position="68"/>
        <end position="86"/>
    </location>
</feature>
<dbReference type="EMBL" id="SGXF01000003">
    <property type="protein sequence ID" value="RZT00541.1"/>
    <property type="molecule type" value="Genomic_DNA"/>
</dbReference>
<protein>
    <recommendedName>
        <fullName evidence="4">DUF4367 domain-containing protein</fullName>
    </recommendedName>
</protein>
<sequence>MKKITDRTPEEYLDGREFLPDEMERRVKEMLVIKNGSLPKTFSEKELKLKWRALAADRQSRRLKVWRAALTAACVILTITAAAVVFRPVKSYGGNTYITFRTESGGQEQFRYQYKDLDLIYGRTHRYKSWEEMEKQLGFKLLKPMGQELDWMHLEAPPQSDFYSVYASFTETYGAAPITGYHVYFVRNRSSAYTYTYQISREWEKLGEKQIGGRQIALYRTDYGNGRGYGAAFSEDGALYLLSNENGASLEEFCDALAKLDQ</sequence>
<organism evidence="2 3">
    <name type="scientific">Cuneatibacter caecimuris</name>
    <dbReference type="NCBI Taxonomy" id="1796618"/>
    <lineage>
        <taxon>Bacteria</taxon>
        <taxon>Bacillati</taxon>
        <taxon>Bacillota</taxon>
        <taxon>Clostridia</taxon>
        <taxon>Lachnospirales</taxon>
        <taxon>Lachnospiraceae</taxon>
        <taxon>Cuneatibacter</taxon>
    </lineage>
</organism>
<evidence type="ECO:0000256" key="1">
    <source>
        <dbReference type="SAM" id="Phobius"/>
    </source>
</evidence>
<keyword evidence="3" id="KW-1185">Reference proteome</keyword>
<keyword evidence="1" id="KW-0472">Membrane</keyword>
<name>A0A4Q7PKZ4_9FIRM</name>
<comment type="caution">
    <text evidence="2">The sequence shown here is derived from an EMBL/GenBank/DDBJ whole genome shotgun (WGS) entry which is preliminary data.</text>
</comment>
<keyword evidence="1" id="KW-0812">Transmembrane</keyword>
<accession>A0A4Q7PKZ4</accession>
<reference evidence="2 3" key="1">
    <citation type="submission" date="2019-02" db="EMBL/GenBank/DDBJ databases">
        <title>Genomic Encyclopedia of Type Strains, Phase IV (KMG-IV): sequencing the most valuable type-strain genomes for metagenomic binning, comparative biology and taxonomic classification.</title>
        <authorList>
            <person name="Goeker M."/>
        </authorList>
    </citation>
    <scope>NUCLEOTIDE SEQUENCE [LARGE SCALE GENOMIC DNA]</scope>
    <source>
        <strain evidence="2 3">DSM 29486</strain>
    </source>
</reference>
<keyword evidence="1" id="KW-1133">Transmembrane helix</keyword>
<gene>
    <name evidence="2" type="ORF">EV209_1863</name>
</gene>